<evidence type="ECO:0000313" key="3">
    <source>
        <dbReference type="Proteomes" id="UP001157379"/>
    </source>
</evidence>
<sequence length="115" mass="12519">MFRKKKNDPAQSEGTENSPQRKSVNDAQDAVAPHGHAFMRKTIKRCENCDSELESTRKSNLCEACEKEQLQKNVKKGAAAAAAIGLAKVVIPKVAPYAKKAAPLVANAVKKIVFR</sequence>
<dbReference type="AlphaFoldDB" id="A0AAJ1P9I2"/>
<reference evidence="2" key="1">
    <citation type="journal article" date="2023" name="Gut Microbes">
        <title>Characterization of Bifidobacterium kashiwanohense that utilizes both milk- and plant-derived oligosaccharides.</title>
        <authorList>
            <person name="Orihara K."/>
            <person name="Yahagi K."/>
            <person name="Saito Y."/>
            <person name="Watanabe Y."/>
            <person name="Sasai T."/>
            <person name="Hara T."/>
            <person name="Tsukuda N."/>
            <person name="Oki K."/>
            <person name="Fujimoto J."/>
            <person name="Matsuki T."/>
        </authorList>
    </citation>
    <scope>NUCLEOTIDE SEQUENCE</scope>
    <source>
        <strain evidence="2">YIT 13057</strain>
    </source>
</reference>
<evidence type="ECO:0008006" key="4">
    <source>
        <dbReference type="Google" id="ProtNLM"/>
    </source>
</evidence>
<dbReference type="Proteomes" id="UP001157379">
    <property type="component" value="Unassembled WGS sequence"/>
</dbReference>
<accession>A0AAJ1P9I2</accession>
<dbReference type="EMBL" id="JAOPMD010000007">
    <property type="protein sequence ID" value="MDH7899446.1"/>
    <property type="molecule type" value="Genomic_DNA"/>
</dbReference>
<organism evidence="2 3">
    <name type="scientific">Bifidobacterium catenulatum subsp. kashiwanohense</name>
    <dbReference type="NCBI Taxonomy" id="630129"/>
    <lineage>
        <taxon>Bacteria</taxon>
        <taxon>Bacillati</taxon>
        <taxon>Actinomycetota</taxon>
        <taxon>Actinomycetes</taxon>
        <taxon>Bifidobacteriales</taxon>
        <taxon>Bifidobacteriaceae</taxon>
        <taxon>Bifidobacterium</taxon>
    </lineage>
</organism>
<protein>
    <recommendedName>
        <fullName evidence="4">Hypoyhetical protein</fullName>
    </recommendedName>
</protein>
<feature type="compositionally biased region" description="Polar residues" evidence="1">
    <location>
        <begin position="9"/>
        <end position="26"/>
    </location>
</feature>
<proteinExistence type="predicted"/>
<comment type="caution">
    <text evidence="2">The sequence shown here is derived from an EMBL/GenBank/DDBJ whole genome shotgun (WGS) entry which is preliminary data.</text>
</comment>
<evidence type="ECO:0000256" key="1">
    <source>
        <dbReference type="SAM" id="MobiDB-lite"/>
    </source>
</evidence>
<feature type="region of interest" description="Disordered" evidence="1">
    <location>
        <begin position="1"/>
        <end position="35"/>
    </location>
</feature>
<gene>
    <name evidence="2" type="ORF">OB936_04360</name>
</gene>
<dbReference type="RefSeq" id="WP_033501232.1">
    <property type="nucleotide sequence ID" value="NZ_JAOPMA010000006.1"/>
</dbReference>
<reference evidence="2" key="2">
    <citation type="submission" date="2023-04" db="EMBL/GenBank/DDBJ databases">
        <authorList>
            <person name="Orihara K."/>
        </authorList>
    </citation>
    <scope>NUCLEOTIDE SEQUENCE</scope>
    <source>
        <strain evidence="2">YIT 13057</strain>
    </source>
</reference>
<evidence type="ECO:0000313" key="2">
    <source>
        <dbReference type="EMBL" id="MDH7899446.1"/>
    </source>
</evidence>
<name>A0AAJ1P9I2_9BIFI</name>